<feature type="region of interest" description="Disordered" evidence="1">
    <location>
        <begin position="205"/>
        <end position="255"/>
    </location>
</feature>
<proteinExistence type="predicted"/>
<protein>
    <submittedName>
        <fullName evidence="2">Uncharacterized protein</fullName>
    </submittedName>
</protein>
<name>A0A9N7UU72_PLEPL</name>
<dbReference type="EMBL" id="CADEAL010001888">
    <property type="protein sequence ID" value="CAB1436367.1"/>
    <property type="molecule type" value="Genomic_DNA"/>
</dbReference>
<keyword evidence="3" id="KW-1185">Reference proteome</keyword>
<sequence>MNIVEETEEEVKREIGDVDMFDQKSQSDTGSEVRASPTQEVKSERVRHEVKSERVRHRKRREKEVERKGDGERRRWSEKEVEREGGGARRRWREKEVEREGDGERRMWREKEVREKEVERERGGERTRWREKEGERRQESSVVCRSASSRLSALSDGRALDAVGATDQCLRVEGHTEHMCGSVNTRAGQPWFGVDDVLPQNHEKGVWLKDDRQTGDQSKEGSISKSKVSSPLTPRRLSHPLTSSSSSSLTSSPSSCVSSPSILLRFLPSASDSSVPVHPLTSSHLCLPAATHMSHTR</sequence>
<dbReference type="AlphaFoldDB" id="A0A9N7UU72"/>
<accession>A0A9N7UU72</accession>
<feature type="compositionally biased region" description="Basic and acidic residues" evidence="1">
    <location>
        <begin position="205"/>
        <end position="219"/>
    </location>
</feature>
<comment type="caution">
    <text evidence="2">The sequence shown here is derived from an EMBL/GenBank/DDBJ whole genome shotgun (WGS) entry which is preliminary data.</text>
</comment>
<feature type="compositionally biased region" description="Basic and acidic residues" evidence="1">
    <location>
        <begin position="41"/>
        <end position="53"/>
    </location>
</feature>
<feature type="compositionally biased region" description="Low complexity" evidence="1">
    <location>
        <begin position="140"/>
        <end position="151"/>
    </location>
</feature>
<feature type="compositionally biased region" description="Low complexity" evidence="1">
    <location>
        <begin position="239"/>
        <end position="255"/>
    </location>
</feature>
<evidence type="ECO:0000313" key="2">
    <source>
        <dbReference type="EMBL" id="CAB1436367.1"/>
    </source>
</evidence>
<feature type="compositionally biased region" description="Polar residues" evidence="1">
    <location>
        <begin position="23"/>
        <end position="40"/>
    </location>
</feature>
<feature type="compositionally biased region" description="Polar residues" evidence="1">
    <location>
        <begin position="220"/>
        <end position="232"/>
    </location>
</feature>
<gene>
    <name evidence="2" type="ORF">PLEPLA_LOCUS24399</name>
</gene>
<evidence type="ECO:0000313" key="3">
    <source>
        <dbReference type="Proteomes" id="UP001153269"/>
    </source>
</evidence>
<organism evidence="2 3">
    <name type="scientific">Pleuronectes platessa</name>
    <name type="common">European plaice</name>
    <dbReference type="NCBI Taxonomy" id="8262"/>
    <lineage>
        <taxon>Eukaryota</taxon>
        <taxon>Metazoa</taxon>
        <taxon>Chordata</taxon>
        <taxon>Craniata</taxon>
        <taxon>Vertebrata</taxon>
        <taxon>Euteleostomi</taxon>
        <taxon>Actinopterygii</taxon>
        <taxon>Neopterygii</taxon>
        <taxon>Teleostei</taxon>
        <taxon>Neoteleostei</taxon>
        <taxon>Acanthomorphata</taxon>
        <taxon>Carangaria</taxon>
        <taxon>Pleuronectiformes</taxon>
        <taxon>Pleuronectoidei</taxon>
        <taxon>Pleuronectidae</taxon>
        <taxon>Pleuronectes</taxon>
    </lineage>
</organism>
<feature type="region of interest" description="Disordered" evidence="1">
    <location>
        <begin position="1"/>
        <end position="151"/>
    </location>
</feature>
<feature type="compositionally biased region" description="Basic and acidic residues" evidence="1">
    <location>
        <begin position="62"/>
        <end position="139"/>
    </location>
</feature>
<reference evidence="2" key="1">
    <citation type="submission" date="2020-03" db="EMBL/GenBank/DDBJ databases">
        <authorList>
            <person name="Weist P."/>
        </authorList>
    </citation>
    <scope>NUCLEOTIDE SEQUENCE</scope>
</reference>
<evidence type="ECO:0000256" key="1">
    <source>
        <dbReference type="SAM" id="MobiDB-lite"/>
    </source>
</evidence>
<dbReference type="Proteomes" id="UP001153269">
    <property type="component" value="Unassembled WGS sequence"/>
</dbReference>